<evidence type="ECO:0000313" key="2">
    <source>
        <dbReference type="EMBL" id="BCU05335.1"/>
    </source>
</evidence>
<feature type="region of interest" description="Disordered" evidence="1">
    <location>
        <begin position="23"/>
        <end position="49"/>
    </location>
</feature>
<evidence type="ECO:0000313" key="3">
    <source>
        <dbReference type="Proteomes" id="UP000680679"/>
    </source>
</evidence>
<accession>A0ABM7QHV4</accession>
<protein>
    <submittedName>
        <fullName evidence="2">Uncharacterized protein</fullName>
    </submittedName>
</protein>
<keyword evidence="3" id="KW-1185">Reference proteome</keyword>
<name>A0ABM7QHV4_9GAMM</name>
<evidence type="ECO:0000256" key="1">
    <source>
        <dbReference type="SAM" id="MobiDB-lite"/>
    </source>
</evidence>
<dbReference type="EMBL" id="AP024563">
    <property type="protein sequence ID" value="BCU05335.1"/>
    <property type="molecule type" value="Genomic_DNA"/>
</dbReference>
<proteinExistence type="predicted"/>
<dbReference type="RefSeq" id="WP_213379393.1">
    <property type="nucleotide sequence ID" value="NZ_AP024563.1"/>
</dbReference>
<organism evidence="2 3">
    <name type="scientific">Allochromatium tepidum</name>
    <dbReference type="NCBI Taxonomy" id="553982"/>
    <lineage>
        <taxon>Bacteria</taxon>
        <taxon>Pseudomonadati</taxon>
        <taxon>Pseudomonadota</taxon>
        <taxon>Gammaproteobacteria</taxon>
        <taxon>Chromatiales</taxon>
        <taxon>Chromatiaceae</taxon>
        <taxon>Allochromatium</taxon>
    </lineage>
</organism>
<gene>
    <name evidence="2" type="ORF">Atep_00120</name>
</gene>
<reference evidence="2 3" key="1">
    <citation type="submission" date="2021-04" db="EMBL/GenBank/DDBJ databases">
        <title>Complete genome sequencing of Allochromatium tepidum strain NZ.</title>
        <authorList>
            <person name="Tsukatani Y."/>
            <person name="Mori H."/>
        </authorList>
    </citation>
    <scope>NUCLEOTIDE SEQUENCE [LARGE SCALE GENOMIC DNA]</scope>
    <source>
        <strain evidence="2 3">NZ</strain>
    </source>
</reference>
<sequence>MTPTHSILDQVKPQPYPAMFRRAARPSAAGRRPYHGLAVHRSTPTERSRPEIIEPVLSIEEAIRRFTEEQPAQLYRGGA</sequence>
<dbReference type="Proteomes" id="UP000680679">
    <property type="component" value="Chromosome"/>
</dbReference>